<keyword evidence="2" id="KW-0203">Cytokinin biosynthesis</keyword>
<evidence type="ECO:0000313" key="5">
    <source>
        <dbReference type="Proteomes" id="UP000571084"/>
    </source>
</evidence>
<dbReference type="InterPro" id="IPR052341">
    <property type="entry name" value="LOG_family_nucleotidases"/>
</dbReference>
<dbReference type="InterPro" id="IPR005269">
    <property type="entry name" value="LOG"/>
</dbReference>
<evidence type="ECO:0000256" key="1">
    <source>
        <dbReference type="ARBA" id="ARBA00000274"/>
    </source>
</evidence>
<dbReference type="NCBIfam" id="TIGR00730">
    <property type="entry name" value="Rossman fold protein, TIGR00730 family"/>
    <property type="match status" value="1"/>
</dbReference>
<comment type="catalytic activity">
    <reaction evidence="1">
        <text>AMP + H2O = D-ribose 5-phosphate + adenine</text>
        <dbReference type="Rhea" id="RHEA:20129"/>
        <dbReference type="ChEBI" id="CHEBI:15377"/>
        <dbReference type="ChEBI" id="CHEBI:16708"/>
        <dbReference type="ChEBI" id="CHEBI:78346"/>
        <dbReference type="ChEBI" id="CHEBI:456215"/>
        <dbReference type="EC" id="3.2.2.4"/>
    </reaction>
</comment>
<dbReference type="Proteomes" id="UP000571084">
    <property type="component" value="Unassembled WGS sequence"/>
</dbReference>
<dbReference type="GO" id="GO:0009691">
    <property type="term" value="P:cytokinin biosynthetic process"/>
    <property type="evidence" value="ECO:0007669"/>
    <property type="project" value="UniProtKB-UniRule"/>
</dbReference>
<dbReference type="PANTHER" id="PTHR43393">
    <property type="entry name" value="CYTOKININ RIBOSIDE 5'-MONOPHOSPHATE PHOSPHORIBOHYDROLASE"/>
    <property type="match status" value="1"/>
</dbReference>
<sequence length="250" mass="27678">MESNSNGKNVPRLRQVTDIERATSKKARESWHMFTIMAEFIESTERLSELHPAVSIFGSARIKEDNPYYAQCSDIARRFSDAGFAVISGGGPGLMEAANRGAFEGKSPSIGLNIELPHEQSNNKWQDISLSFRHFFARKVAFVRHADAYIVLPGGFGTMDELTEVLTLIQTGKCRHIPIILVGTEFWSGLLDWFRTTLVTTGMIGAKDMDLIQVIDDPASIVDAVFDFYDKGETSLADSAERHTDTGAVL</sequence>
<dbReference type="SUPFAM" id="SSF102405">
    <property type="entry name" value="MCP/YpsA-like"/>
    <property type="match status" value="1"/>
</dbReference>
<accession>A0A840RWN8</accession>
<dbReference type="EC" id="3.2.2.n1" evidence="2"/>
<proteinExistence type="inferred from homology"/>
<keyword evidence="2" id="KW-0378">Hydrolase</keyword>
<protein>
    <recommendedName>
        <fullName evidence="2">Cytokinin riboside 5'-monophosphate phosphoribohydrolase</fullName>
        <ecNumber evidence="2">3.2.2.n1</ecNumber>
    </recommendedName>
</protein>
<dbReference type="RefSeq" id="WP_168055599.1">
    <property type="nucleotide sequence ID" value="NZ_JAAOZT010000007.1"/>
</dbReference>
<evidence type="ECO:0000256" key="2">
    <source>
        <dbReference type="RuleBase" id="RU363015"/>
    </source>
</evidence>
<dbReference type="Pfam" id="PF03641">
    <property type="entry name" value="Lysine_decarbox"/>
    <property type="match status" value="1"/>
</dbReference>
<dbReference type="Gene3D" id="3.40.50.450">
    <property type="match status" value="1"/>
</dbReference>
<dbReference type="AlphaFoldDB" id="A0A840RWN8"/>
<gene>
    <name evidence="4" type="ORF">HNR39_002813</name>
</gene>
<comment type="caution">
    <text evidence="4">The sequence shown here is derived from an EMBL/GenBank/DDBJ whole genome shotgun (WGS) entry which is preliminary data.</text>
</comment>
<reference evidence="4 5" key="1">
    <citation type="submission" date="2020-08" db="EMBL/GenBank/DDBJ databases">
        <title>Genomic Encyclopedia of Type Strains, Phase IV (KMG-IV): sequencing the most valuable type-strain genomes for metagenomic binning, comparative biology and taxonomic classification.</title>
        <authorList>
            <person name="Goeker M."/>
        </authorList>
    </citation>
    <scope>NUCLEOTIDE SEQUENCE [LARGE SCALE GENOMIC DNA]</scope>
    <source>
        <strain evidence="4 5">DSM 23240</strain>
    </source>
</reference>
<organism evidence="4 5">
    <name type="scientific">Glaciimonas immobilis</name>
    <dbReference type="NCBI Taxonomy" id="728004"/>
    <lineage>
        <taxon>Bacteria</taxon>
        <taxon>Pseudomonadati</taxon>
        <taxon>Pseudomonadota</taxon>
        <taxon>Betaproteobacteria</taxon>
        <taxon>Burkholderiales</taxon>
        <taxon>Oxalobacteraceae</taxon>
        <taxon>Glaciimonas</taxon>
    </lineage>
</organism>
<name>A0A840RWN8_9BURK</name>
<evidence type="ECO:0000256" key="3">
    <source>
        <dbReference type="SAM" id="MobiDB-lite"/>
    </source>
</evidence>
<dbReference type="GO" id="GO:0005829">
    <property type="term" value="C:cytosol"/>
    <property type="evidence" value="ECO:0007669"/>
    <property type="project" value="TreeGrafter"/>
</dbReference>
<feature type="region of interest" description="Disordered" evidence="3">
    <location>
        <begin position="1"/>
        <end position="21"/>
    </location>
</feature>
<dbReference type="GO" id="GO:0008714">
    <property type="term" value="F:AMP nucleosidase activity"/>
    <property type="evidence" value="ECO:0007669"/>
    <property type="project" value="UniProtKB-EC"/>
</dbReference>
<evidence type="ECO:0000313" key="4">
    <source>
        <dbReference type="EMBL" id="MBB5200971.1"/>
    </source>
</evidence>
<comment type="similarity">
    <text evidence="2">Belongs to the LOG family.</text>
</comment>
<keyword evidence="5" id="KW-1185">Reference proteome</keyword>
<dbReference type="PANTHER" id="PTHR43393:SF2">
    <property type="entry name" value="CYTOKININ RIBOSIDE 5'-MONOPHOSPHATE PHOSPHORIBOHYDROLASE"/>
    <property type="match status" value="1"/>
</dbReference>
<dbReference type="InterPro" id="IPR031100">
    <property type="entry name" value="LOG_fam"/>
</dbReference>
<dbReference type="EMBL" id="JACHHQ010000005">
    <property type="protein sequence ID" value="MBB5200971.1"/>
    <property type="molecule type" value="Genomic_DNA"/>
</dbReference>